<dbReference type="GO" id="GO:0004608">
    <property type="term" value="F:phosphatidylethanolamine N-methyltransferase activity"/>
    <property type="evidence" value="ECO:0007669"/>
    <property type="project" value="UniProtKB-EC"/>
</dbReference>
<keyword evidence="9 13" id="KW-0443">Lipid metabolism</keyword>
<dbReference type="Proteomes" id="UP000818624">
    <property type="component" value="Chromosome 1"/>
</dbReference>
<dbReference type="InterPro" id="IPR016219">
    <property type="entry name" value="Phosphatid-EA_MeTrfase_fun"/>
</dbReference>
<keyword evidence="4 13" id="KW-0808">Transferase</keyword>
<feature type="region of interest" description="Disordered" evidence="15">
    <location>
        <begin position="1"/>
        <end position="54"/>
    </location>
</feature>
<sequence length="943" mass="107043">MNADSTALDASVNGKDGLRQRVPVAETVKADREESTSQEQEPENVGSKKGAVLGRTPDGRLFHVQETPDMLSSIFRPDLPKTPLDYFTLFTLAIQVAIFFSVSRAQARVFFMMYFAFWRISYNAGLGYLLVQQSKSQWLVKLVDRWGWMDAKWNPRMAPWVKQHLVTKMGKHYKLEEMPLEYNTWLLFRSMVDVILLNDFLAYFFFGVSNLHGTRGLGTFLFVVRWTAGLLLILFNIWVKLDAHRVVKDYAWYWGDCFFLCLQNLVFDGVYEVAPDPMYSIGYAGYYGLSLLTGSYTVLFVSLAAHASQLLFLVLFENPHMERVYGEKRPIAARVSQKQSGATEESEAVPRTTVTPPNVHDLHHRLFHSDAVILSHLDLMRATDFMLVVLCVYAIVPLVLYNTGPHVALILLCANALFWRVYHTFGLGMALSAQSRDAWIVRHFLKFYPFADARDAVYEAFEHWKAIYNTSLVMVYVSFAMLAYRCYMPVDAAWPAGTALLRHVLGVLLILLHIWSARSSFRVLGPFGWLYGDFFVTDYPRRLSYTGIYRFLNNPERTMGGAAFFGMALISGSPLVTCAAILSTLSHWWFLSYVEDPHMRKVYGEEIRVESSVTKQMKQIARRNAFLFKNASGTSTVREVKDTLRRTQSQAKKAVDQFLSQKKPSVGRLVNNTEALVIQHTDRLLSKRTGNEVRTLDRIKYSVTLVDSPNTQTSRYHLGESISVRWTAPRNHSRRDWIGMYLVSVFDKEPSGRDDMGLLVTRVSSRGKWVGIAEQEWVGDKHAGAERGPLGTAGASDVNEAEDLVEGISVFQGAKLPWRTGLYELRYHHDGSHDVLARSEPFEIYVETPRDRESYAETYASLSKIVRFALADSPPPQDANAYRSEDPDDLVFWRHDQVRHIAAGIRDAFGVEFSPEVIVADANLATLACNIVAAQQLMRAVHA</sequence>
<keyword evidence="5 13" id="KW-0949">S-adenosyl-L-methionine</keyword>
<dbReference type="PANTHER" id="PTHR32138:SF0">
    <property type="entry name" value="PHOSPHATIDYLETHANOLAMINE N-METHYLTRANSFERASE"/>
    <property type="match status" value="1"/>
</dbReference>
<dbReference type="PIRSF" id="PIRSF000383">
    <property type="entry name" value="PEAMT"/>
    <property type="match status" value="1"/>
</dbReference>
<dbReference type="HAMAP" id="MF_03217">
    <property type="entry name" value="PEMT"/>
    <property type="match status" value="1"/>
</dbReference>
<organism evidence="16 17">
    <name type="scientific">Malassezia furfur</name>
    <name type="common">Pityriasis versicolor infection agent</name>
    <name type="synonym">Pityrosporum furfur</name>
    <dbReference type="NCBI Taxonomy" id="55194"/>
    <lineage>
        <taxon>Eukaryota</taxon>
        <taxon>Fungi</taxon>
        <taxon>Dikarya</taxon>
        <taxon>Basidiomycota</taxon>
        <taxon>Ustilaginomycotina</taxon>
        <taxon>Malasseziomycetes</taxon>
        <taxon>Malasseziales</taxon>
        <taxon>Malasseziaceae</taxon>
        <taxon>Malassezia</taxon>
    </lineage>
</organism>
<evidence type="ECO:0000256" key="14">
    <source>
        <dbReference type="RuleBase" id="RU361122"/>
    </source>
</evidence>
<evidence type="ECO:0000256" key="12">
    <source>
        <dbReference type="ARBA" id="ARBA00023264"/>
    </source>
</evidence>
<comment type="subcellular location">
    <subcellularLocation>
        <location evidence="1">Endomembrane system</location>
        <topology evidence="1">Multi-pass membrane protein</topology>
    </subcellularLocation>
    <subcellularLocation>
        <location evidence="13 14">Endoplasmic reticulum membrane</location>
        <topology evidence="13 14">Multi-pass membrane protein</topology>
    </subcellularLocation>
</comment>
<comment type="function">
    <text evidence="13 14">Catalyzes the first step of the methylation pathway of phosphatidylcholine biosynthesis, the SAM-dependent methylation of phosphatidylethanolamine (PE) to phosphatidylmonomethylethanolamine (PMME).</text>
</comment>
<keyword evidence="11 13" id="KW-0594">Phospholipid biosynthesis</keyword>
<evidence type="ECO:0000256" key="5">
    <source>
        <dbReference type="ARBA" id="ARBA00022691"/>
    </source>
</evidence>
<evidence type="ECO:0000256" key="8">
    <source>
        <dbReference type="ARBA" id="ARBA00022989"/>
    </source>
</evidence>
<evidence type="ECO:0000256" key="11">
    <source>
        <dbReference type="ARBA" id="ARBA00023209"/>
    </source>
</evidence>
<dbReference type="Pfam" id="PF04191">
    <property type="entry name" value="PEMT"/>
    <property type="match status" value="2"/>
</dbReference>
<dbReference type="PROSITE" id="PS51598">
    <property type="entry name" value="SAM_CHO2"/>
    <property type="match status" value="1"/>
</dbReference>
<evidence type="ECO:0000256" key="2">
    <source>
        <dbReference type="ARBA" id="ARBA00022516"/>
    </source>
</evidence>
<dbReference type="Gene3D" id="1.20.120.1630">
    <property type="match status" value="1"/>
</dbReference>
<dbReference type="EMBL" id="CP046234">
    <property type="protein sequence ID" value="WFD46484.1"/>
    <property type="molecule type" value="Genomic_DNA"/>
</dbReference>
<feature type="transmembrane region" description="Helical" evidence="13 14">
    <location>
        <begin position="251"/>
        <end position="271"/>
    </location>
</feature>
<keyword evidence="12 13" id="KW-1208">Phospholipid metabolism</keyword>
<evidence type="ECO:0000256" key="10">
    <source>
        <dbReference type="ARBA" id="ARBA00023136"/>
    </source>
</evidence>
<keyword evidence="17" id="KW-1185">Reference proteome</keyword>
<feature type="transmembrane region" description="Helical" evidence="13 14">
    <location>
        <begin position="84"/>
        <end position="103"/>
    </location>
</feature>
<protein>
    <recommendedName>
        <fullName evidence="13 14">Phosphatidylethanolamine N-methyltransferase</fullName>
        <shortName evidence="13">PE methyltransferase</shortName>
        <shortName evidence="13 14">PEAMT</shortName>
        <shortName evidence="13">PEMT</shortName>
        <ecNumber evidence="13 14">2.1.1.17</ecNumber>
    </recommendedName>
</protein>
<evidence type="ECO:0000256" key="7">
    <source>
        <dbReference type="ARBA" id="ARBA00022824"/>
    </source>
</evidence>
<comment type="caution">
    <text evidence="13 14">Lacks conserved residue(s) required for the propagation of feature annotation.</text>
</comment>
<feature type="transmembrane region" description="Helical" evidence="13 14">
    <location>
        <begin position="385"/>
        <end position="401"/>
    </location>
</feature>
<dbReference type="PANTHER" id="PTHR32138">
    <property type="entry name" value="PHOSPHATIDYLETHANOLAMINE N-METHYLTRANSFERASE"/>
    <property type="match status" value="1"/>
</dbReference>
<dbReference type="EC" id="2.1.1.17" evidence="13 14"/>
<keyword evidence="7 13" id="KW-0256">Endoplasmic reticulum</keyword>
<evidence type="ECO:0000256" key="4">
    <source>
        <dbReference type="ARBA" id="ARBA00022679"/>
    </source>
</evidence>
<keyword evidence="2 13" id="KW-0444">Lipid biosynthesis</keyword>
<name>A0ABY8ELW4_MALFU</name>
<feature type="transmembrane region" description="Helical" evidence="13 14">
    <location>
        <begin position="291"/>
        <end position="316"/>
    </location>
</feature>
<feature type="transmembrane region" description="Helical" evidence="13 14">
    <location>
        <begin position="186"/>
        <end position="206"/>
    </location>
</feature>
<reference evidence="16 17" key="1">
    <citation type="journal article" date="2020" name="Elife">
        <title>Loss of centromere function drives karyotype evolution in closely related Malassezia species.</title>
        <authorList>
            <person name="Sankaranarayanan S.R."/>
            <person name="Ianiri G."/>
            <person name="Coelho M.A."/>
            <person name="Reza M.H."/>
            <person name="Thimmappa B.C."/>
            <person name="Ganguly P."/>
            <person name="Vadnala R.N."/>
            <person name="Sun S."/>
            <person name="Siddharthan R."/>
            <person name="Tellgren-Roth C."/>
            <person name="Dawson T.L."/>
            <person name="Heitman J."/>
            <person name="Sanyal K."/>
        </authorList>
    </citation>
    <scope>NUCLEOTIDE SEQUENCE [LARGE SCALE GENOMIC DNA]</scope>
    <source>
        <strain evidence="16">CBS14141</strain>
    </source>
</reference>
<gene>
    <name evidence="16" type="primary">CHO2</name>
    <name evidence="16" type="ORF">GLX27_001120</name>
</gene>
<comment type="similarity">
    <text evidence="13 14">Belongs to the class VI-like SAM-binding methyltransferase superfamily. CHO2 family.</text>
</comment>
<evidence type="ECO:0000313" key="16">
    <source>
        <dbReference type="EMBL" id="WFD46484.1"/>
    </source>
</evidence>
<comment type="catalytic activity">
    <reaction evidence="13 14">
        <text>a 1,2-diacyl-sn-glycero-3-phosphoethanolamine + S-adenosyl-L-methionine = a 1,2-diacyl-sn-glycero-3-phospho-N-methylethanolamine + S-adenosyl-L-homocysteine + H(+)</text>
        <dbReference type="Rhea" id="RHEA:11164"/>
        <dbReference type="ChEBI" id="CHEBI:15378"/>
        <dbReference type="ChEBI" id="CHEBI:57856"/>
        <dbReference type="ChEBI" id="CHEBI:59789"/>
        <dbReference type="ChEBI" id="CHEBI:64573"/>
        <dbReference type="ChEBI" id="CHEBI:64612"/>
        <dbReference type="EC" id="2.1.1.17"/>
    </reaction>
</comment>
<evidence type="ECO:0000256" key="6">
    <source>
        <dbReference type="ARBA" id="ARBA00022692"/>
    </source>
</evidence>
<feature type="transmembrane region" description="Helical" evidence="13 14">
    <location>
        <begin position="466"/>
        <end position="484"/>
    </location>
</feature>
<dbReference type="GO" id="GO:0032259">
    <property type="term" value="P:methylation"/>
    <property type="evidence" value="ECO:0007669"/>
    <property type="project" value="UniProtKB-KW"/>
</dbReference>
<keyword evidence="3 13" id="KW-0489">Methyltransferase</keyword>
<keyword evidence="10 13" id="KW-0472">Membrane</keyword>
<evidence type="ECO:0000256" key="1">
    <source>
        <dbReference type="ARBA" id="ARBA00004127"/>
    </source>
</evidence>
<comment type="pathway">
    <text evidence="13 14">Phospholipid metabolism; phosphatidylcholine biosynthesis.</text>
</comment>
<evidence type="ECO:0000256" key="9">
    <source>
        <dbReference type="ARBA" id="ARBA00023098"/>
    </source>
</evidence>
<evidence type="ECO:0000256" key="13">
    <source>
        <dbReference type="HAMAP-Rule" id="MF_03217"/>
    </source>
</evidence>
<keyword evidence="6 13" id="KW-0812">Transmembrane</keyword>
<evidence type="ECO:0000256" key="15">
    <source>
        <dbReference type="SAM" id="MobiDB-lite"/>
    </source>
</evidence>
<keyword evidence="8 13" id="KW-1133">Transmembrane helix</keyword>
<feature type="transmembrane region" description="Helical" evidence="13 14">
    <location>
        <begin position="496"/>
        <end position="515"/>
    </location>
</feature>
<dbReference type="InterPro" id="IPR007318">
    <property type="entry name" value="Phopholipid_MeTrfase"/>
</dbReference>
<proteinExistence type="inferred from homology"/>
<accession>A0ABY8ELW4</accession>
<evidence type="ECO:0000256" key="3">
    <source>
        <dbReference type="ARBA" id="ARBA00022603"/>
    </source>
</evidence>
<feature type="transmembrane region" description="Helical" evidence="13 14">
    <location>
        <begin position="218"/>
        <end position="239"/>
    </location>
</feature>
<evidence type="ECO:0000313" key="17">
    <source>
        <dbReference type="Proteomes" id="UP000818624"/>
    </source>
</evidence>